<dbReference type="PANTHER" id="PTHR43616:SF3">
    <property type="entry name" value="HYDROXYCARBOXYLATE DEHYDROGENASE A"/>
    <property type="match status" value="1"/>
</dbReference>
<evidence type="ECO:0000313" key="4">
    <source>
        <dbReference type="EMBL" id="MBD8499466.1"/>
    </source>
</evidence>
<sequence length="404" mass="44601">MEQRIVVRGAPALYYCEEGILSRLESLLQPYAFRRVLVIHGERSLEAAQPYLPKWKHTQERAQDQELQHAFEHGLTEELIDELAKEREDSSLSLIYVSYQGECTLAEAERLAQAARNERADVIVAIGGGKVIDVAKAAAHEAGLEVIMVPTLASNCAAWTPLSVFYNEQGQFTHYTIFPKSSLMVLVEPRINLEAPVDYLRAGIADTLAKWYEADVLIRQLEQPVAAVQIAHLTARLCQSVLLEDGWQSIADAKRGELSPAFVKVLETIIMTGGMVGGFGDHLGRIAGAHSVHNGLTVAPSTHHLLHGDKVAYGILVQLVLEGNLAEVEKLLPYYQSMDLPCRLSHLGLSVQDELLLRQVASGTTNPQESIHLMGEGITAERVYEAMLRLEQVTQHFNSNSIGE</sequence>
<dbReference type="Pfam" id="PF00465">
    <property type="entry name" value="Fe-ADH"/>
    <property type="match status" value="1"/>
</dbReference>
<evidence type="ECO:0000259" key="3">
    <source>
        <dbReference type="Pfam" id="PF00465"/>
    </source>
</evidence>
<evidence type="ECO:0000313" key="5">
    <source>
        <dbReference type="Proteomes" id="UP000634529"/>
    </source>
</evidence>
<gene>
    <name evidence="4" type="ORF">IFO66_14310</name>
</gene>
<keyword evidence="5" id="KW-1185">Reference proteome</keyword>
<dbReference type="EMBL" id="JACYTN010000011">
    <property type="protein sequence ID" value="MBD8499466.1"/>
    <property type="molecule type" value="Genomic_DNA"/>
</dbReference>
<comment type="caution">
    <text evidence="4">The sequence shown here is derived from an EMBL/GenBank/DDBJ whole genome shotgun (WGS) entry which is preliminary data.</text>
</comment>
<dbReference type="Proteomes" id="UP000634529">
    <property type="component" value="Unassembled WGS sequence"/>
</dbReference>
<dbReference type="CDD" id="cd08172">
    <property type="entry name" value="GlyDH-like"/>
    <property type="match status" value="1"/>
</dbReference>
<reference evidence="4 5" key="1">
    <citation type="submission" date="2020-09" db="EMBL/GenBank/DDBJ databases">
        <title>Paenibacillus sp. CAU 1523 isolated from sand of Haeundae Beach.</title>
        <authorList>
            <person name="Kim W."/>
        </authorList>
    </citation>
    <scope>NUCLEOTIDE SEQUENCE [LARGE SCALE GENOMIC DNA]</scope>
    <source>
        <strain evidence="4 5">CAU 1523</strain>
    </source>
</reference>
<evidence type="ECO:0000256" key="1">
    <source>
        <dbReference type="ARBA" id="ARBA00022723"/>
    </source>
</evidence>
<proteinExistence type="predicted"/>
<evidence type="ECO:0000256" key="2">
    <source>
        <dbReference type="ARBA" id="ARBA00023002"/>
    </source>
</evidence>
<dbReference type="Gene3D" id="1.20.1090.10">
    <property type="entry name" value="Dehydroquinate synthase-like - alpha domain"/>
    <property type="match status" value="1"/>
</dbReference>
<dbReference type="SUPFAM" id="SSF56796">
    <property type="entry name" value="Dehydroquinate synthase-like"/>
    <property type="match status" value="1"/>
</dbReference>
<dbReference type="Gene3D" id="3.40.50.1970">
    <property type="match status" value="1"/>
</dbReference>
<name>A0ABR9B006_9BACL</name>
<keyword evidence="1" id="KW-0479">Metal-binding</keyword>
<dbReference type="PIRSF" id="PIRSF000112">
    <property type="entry name" value="Glycerol_dehydrogenase"/>
    <property type="match status" value="1"/>
</dbReference>
<protein>
    <submittedName>
        <fullName evidence="4">Iron-containing alcohol dehydrogenase family protein</fullName>
    </submittedName>
</protein>
<accession>A0ABR9B006</accession>
<dbReference type="PANTHER" id="PTHR43616">
    <property type="entry name" value="GLYCEROL DEHYDROGENASE"/>
    <property type="match status" value="1"/>
</dbReference>
<feature type="domain" description="Alcohol dehydrogenase iron-type/glycerol dehydrogenase GldA" evidence="3">
    <location>
        <begin position="72"/>
        <end position="181"/>
    </location>
</feature>
<dbReference type="InterPro" id="IPR016205">
    <property type="entry name" value="Glycerol_DH"/>
</dbReference>
<dbReference type="InterPro" id="IPR001670">
    <property type="entry name" value="ADH_Fe/GldA"/>
</dbReference>
<keyword evidence="2" id="KW-0560">Oxidoreductase</keyword>
<organism evidence="4 5">
    <name type="scientific">Paenibacillus arenosi</name>
    <dbReference type="NCBI Taxonomy" id="2774142"/>
    <lineage>
        <taxon>Bacteria</taxon>
        <taxon>Bacillati</taxon>
        <taxon>Bacillota</taxon>
        <taxon>Bacilli</taxon>
        <taxon>Bacillales</taxon>
        <taxon>Paenibacillaceae</taxon>
        <taxon>Paenibacillus</taxon>
    </lineage>
</organism>